<name>A0A0L0VWC3_9BASI</name>
<proteinExistence type="predicted"/>
<keyword evidence="3" id="KW-0732">Signal</keyword>
<feature type="region of interest" description="Disordered" evidence="1">
    <location>
        <begin position="293"/>
        <end position="339"/>
    </location>
</feature>
<dbReference type="Proteomes" id="UP000054564">
    <property type="component" value="Unassembled WGS sequence"/>
</dbReference>
<gene>
    <name evidence="4" type="ORF">PSTG_03096</name>
</gene>
<feature type="transmembrane region" description="Helical" evidence="2">
    <location>
        <begin position="201"/>
        <end position="232"/>
    </location>
</feature>
<dbReference type="AlphaFoldDB" id="A0A0L0VWC3"/>
<accession>A0A0L0VWC3</accession>
<dbReference type="OrthoDB" id="2501098at2759"/>
<reference evidence="5" key="1">
    <citation type="submission" date="2014-03" db="EMBL/GenBank/DDBJ databases">
        <title>The Genome Sequence of Puccinia striiformis f. sp. tritici PST-78.</title>
        <authorList>
            <consortium name="The Broad Institute Genome Sequencing Platform"/>
            <person name="Cuomo C."/>
            <person name="Hulbert S."/>
            <person name="Chen X."/>
            <person name="Walker B."/>
            <person name="Young S.K."/>
            <person name="Zeng Q."/>
            <person name="Gargeya S."/>
            <person name="Fitzgerald M."/>
            <person name="Haas B."/>
            <person name="Abouelleil A."/>
            <person name="Alvarado L."/>
            <person name="Arachchi H.M."/>
            <person name="Berlin A.M."/>
            <person name="Chapman S.B."/>
            <person name="Goldberg J."/>
            <person name="Griggs A."/>
            <person name="Gujja S."/>
            <person name="Hansen M."/>
            <person name="Howarth C."/>
            <person name="Imamovic A."/>
            <person name="Larimer J."/>
            <person name="McCowan C."/>
            <person name="Montmayeur A."/>
            <person name="Murphy C."/>
            <person name="Neiman D."/>
            <person name="Pearson M."/>
            <person name="Priest M."/>
            <person name="Roberts A."/>
            <person name="Saif S."/>
            <person name="Shea T."/>
            <person name="Sisk P."/>
            <person name="Sykes S."/>
            <person name="Wortman J."/>
            <person name="Nusbaum C."/>
            <person name="Birren B."/>
        </authorList>
    </citation>
    <scope>NUCLEOTIDE SEQUENCE [LARGE SCALE GENOMIC DNA]</scope>
    <source>
        <strain evidence="5">race PST-78</strain>
    </source>
</reference>
<evidence type="ECO:0000256" key="2">
    <source>
        <dbReference type="SAM" id="Phobius"/>
    </source>
</evidence>
<protein>
    <submittedName>
        <fullName evidence="4">Uncharacterized protein</fullName>
    </submittedName>
</protein>
<feature type="chain" id="PRO_5005550681" evidence="3">
    <location>
        <begin position="20"/>
        <end position="374"/>
    </location>
</feature>
<keyword evidence="2" id="KW-1133">Transmembrane helix</keyword>
<comment type="caution">
    <text evidence="4">The sequence shown here is derived from an EMBL/GenBank/DDBJ whole genome shotgun (WGS) entry which is preliminary data.</text>
</comment>
<feature type="compositionally biased region" description="Polar residues" evidence="1">
    <location>
        <begin position="296"/>
        <end position="305"/>
    </location>
</feature>
<keyword evidence="2" id="KW-0472">Membrane</keyword>
<evidence type="ECO:0000313" key="5">
    <source>
        <dbReference type="Proteomes" id="UP000054564"/>
    </source>
</evidence>
<sequence>MLRLSIIVYVCSALSHVLSTPALNHMRLHPPAPNLHMTYAPMADAAQTKLLDFTPEVHPEHVQEFMVMNNGEIRQRRGKLPEEALPPGVATHAPNRELLEVTTMTVAPTSVTMHRDFQTRIASPEEQAWIDKFVETHNQGRPYRMTGKNQFTEMPKENCDHDYFCGRMRFFDEDGKMIHETPCCYWNVSCLSVREINSAELGLAIASIIGCPIATVAAAAAGFGIVLGVAVVGEFFIKNRCLTSYCHCGSLCNHVGDGITSGLQSTGQWFSASSRAALDSVGQCVGKLCPSKETKPTTQMAQPEPTNLPAGLSAGQGASNMPGVPSGHDPEAGFSHFFHPESNFSGHGAEEYWGPDYYVGRPTSQIPSYQRPRK</sequence>
<dbReference type="EMBL" id="AJIL01000016">
    <property type="protein sequence ID" value="KNF03571.1"/>
    <property type="molecule type" value="Genomic_DNA"/>
</dbReference>
<evidence type="ECO:0000256" key="3">
    <source>
        <dbReference type="SAM" id="SignalP"/>
    </source>
</evidence>
<organism evidence="4 5">
    <name type="scientific">Puccinia striiformis f. sp. tritici PST-78</name>
    <dbReference type="NCBI Taxonomy" id="1165861"/>
    <lineage>
        <taxon>Eukaryota</taxon>
        <taxon>Fungi</taxon>
        <taxon>Dikarya</taxon>
        <taxon>Basidiomycota</taxon>
        <taxon>Pucciniomycotina</taxon>
        <taxon>Pucciniomycetes</taxon>
        <taxon>Pucciniales</taxon>
        <taxon>Pucciniaceae</taxon>
        <taxon>Puccinia</taxon>
    </lineage>
</organism>
<evidence type="ECO:0000313" key="4">
    <source>
        <dbReference type="EMBL" id="KNF03571.1"/>
    </source>
</evidence>
<keyword evidence="2" id="KW-0812">Transmembrane</keyword>
<evidence type="ECO:0000256" key="1">
    <source>
        <dbReference type="SAM" id="MobiDB-lite"/>
    </source>
</evidence>
<feature type="signal peptide" evidence="3">
    <location>
        <begin position="1"/>
        <end position="19"/>
    </location>
</feature>
<keyword evidence="5" id="KW-1185">Reference proteome</keyword>